<dbReference type="InterPro" id="IPR036259">
    <property type="entry name" value="MFS_trans_sf"/>
</dbReference>
<evidence type="ECO:0000256" key="3">
    <source>
        <dbReference type="ARBA" id="ARBA00023136"/>
    </source>
</evidence>
<feature type="transmembrane region" description="Helical" evidence="4">
    <location>
        <begin position="238"/>
        <end position="258"/>
    </location>
</feature>
<dbReference type="AlphaFoldDB" id="A0A494XCG6"/>
<dbReference type="OrthoDB" id="6838620at2"/>
<name>A0A494XCG6_9BURK</name>
<evidence type="ECO:0000313" key="7">
    <source>
        <dbReference type="Proteomes" id="UP000280434"/>
    </source>
</evidence>
<dbReference type="EMBL" id="RBZV01000004">
    <property type="protein sequence ID" value="RKP48455.1"/>
    <property type="molecule type" value="Genomic_DNA"/>
</dbReference>
<proteinExistence type="predicted"/>
<feature type="transmembrane region" description="Helical" evidence="4">
    <location>
        <begin position="327"/>
        <end position="345"/>
    </location>
</feature>
<dbReference type="InterPro" id="IPR011701">
    <property type="entry name" value="MFS"/>
</dbReference>
<comment type="caution">
    <text evidence="6">The sequence shown here is derived from an EMBL/GenBank/DDBJ whole genome shotgun (WGS) entry which is preliminary data.</text>
</comment>
<evidence type="ECO:0000259" key="5">
    <source>
        <dbReference type="PROSITE" id="PS50850"/>
    </source>
</evidence>
<gene>
    <name evidence="6" type="ORF">D7S89_12380</name>
</gene>
<dbReference type="InterPro" id="IPR020846">
    <property type="entry name" value="MFS_dom"/>
</dbReference>
<evidence type="ECO:0000256" key="4">
    <source>
        <dbReference type="SAM" id="Phobius"/>
    </source>
</evidence>
<dbReference type="SUPFAM" id="SSF103473">
    <property type="entry name" value="MFS general substrate transporter"/>
    <property type="match status" value="1"/>
</dbReference>
<dbReference type="Pfam" id="PF07690">
    <property type="entry name" value="MFS_1"/>
    <property type="match status" value="1"/>
</dbReference>
<dbReference type="PROSITE" id="PS50850">
    <property type="entry name" value="MFS"/>
    <property type="match status" value="1"/>
</dbReference>
<feature type="transmembrane region" description="Helical" evidence="4">
    <location>
        <begin position="134"/>
        <end position="153"/>
    </location>
</feature>
<keyword evidence="7" id="KW-1185">Reference proteome</keyword>
<accession>A0A494XCG6</accession>
<dbReference type="Gene3D" id="1.20.1250.20">
    <property type="entry name" value="MFS general substrate transporter like domains"/>
    <property type="match status" value="1"/>
</dbReference>
<feature type="transmembrane region" description="Helical" evidence="4">
    <location>
        <begin position="44"/>
        <end position="62"/>
    </location>
</feature>
<evidence type="ECO:0000256" key="2">
    <source>
        <dbReference type="ARBA" id="ARBA00022989"/>
    </source>
</evidence>
<feature type="transmembrane region" description="Helical" evidence="4">
    <location>
        <begin position="107"/>
        <end position="128"/>
    </location>
</feature>
<evidence type="ECO:0000256" key="1">
    <source>
        <dbReference type="ARBA" id="ARBA00022692"/>
    </source>
</evidence>
<feature type="transmembrane region" description="Helical" evidence="4">
    <location>
        <begin position="295"/>
        <end position="315"/>
    </location>
</feature>
<dbReference type="Proteomes" id="UP000280434">
    <property type="component" value="Unassembled WGS sequence"/>
</dbReference>
<evidence type="ECO:0000313" key="6">
    <source>
        <dbReference type="EMBL" id="RKP48455.1"/>
    </source>
</evidence>
<keyword evidence="1 4" id="KW-0812">Transmembrane</keyword>
<sequence length="361" mass="37570">MPFLVTAIMTRLHVDEGMATQIAGVEILGVALACAVLPRWIARGAHAFAVAGAVGTIVGQVASDLAPSIALMSAARAVSGVFEGMLFVVVASSVAHRACADSIWGKINVLAGGINGSVLVAVSLLPPIWFGRWLFALLAGIVAILAPFVVRIDRFAETSRLSLAGTPARLPKRLVVALWIVTVLIYGAQASQWAVAGIVGERAGLSQTTIGILLSVSSLLGFAGAIVPMQRACHPYRLTIIGLAQLVMIVCITVFFASTGATSYFVSQLVLNCAFFAIVPFLTGLLSEIDPDGSLVARTVVVTFLGVGTGTALAGPLFDRYGSRHCAYMMGGAIVAAFPLVWISLKGSAQHLQLSAKSRLG</sequence>
<keyword evidence="2 4" id="KW-1133">Transmembrane helix</keyword>
<feature type="transmembrane region" description="Helical" evidence="4">
    <location>
        <begin position="174"/>
        <end position="199"/>
    </location>
</feature>
<feature type="domain" description="Major facilitator superfamily (MFS) profile" evidence="5">
    <location>
        <begin position="253"/>
        <end position="361"/>
    </location>
</feature>
<feature type="transmembrane region" description="Helical" evidence="4">
    <location>
        <begin position="205"/>
        <end position="226"/>
    </location>
</feature>
<feature type="transmembrane region" description="Helical" evidence="4">
    <location>
        <begin position="18"/>
        <end position="37"/>
    </location>
</feature>
<protein>
    <submittedName>
        <fullName evidence="6">MFS transporter</fullName>
    </submittedName>
</protein>
<reference evidence="6 7" key="1">
    <citation type="submission" date="2018-10" db="EMBL/GenBank/DDBJ databases">
        <title>Paraburkholderia sp. 7MK8-2, isolated from soil.</title>
        <authorList>
            <person name="Gao Z.-H."/>
            <person name="Qiu L.-H."/>
        </authorList>
    </citation>
    <scope>NUCLEOTIDE SEQUENCE [LARGE SCALE GENOMIC DNA]</scope>
    <source>
        <strain evidence="6 7">7MK8-2</strain>
    </source>
</reference>
<keyword evidence="3 4" id="KW-0472">Membrane</keyword>
<dbReference type="GO" id="GO:0022857">
    <property type="term" value="F:transmembrane transporter activity"/>
    <property type="evidence" value="ECO:0007669"/>
    <property type="project" value="InterPro"/>
</dbReference>
<feature type="transmembrane region" description="Helical" evidence="4">
    <location>
        <begin position="74"/>
        <end position="95"/>
    </location>
</feature>
<feature type="transmembrane region" description="Helical" evidence="4">
    <location>
        <begin position="264"/>
        <end position="283"/>
    </location>
</feature>
<organism evidence="6 7">
    <name type="scientific">Trinickia fusca</name>
    <dbReference type="NCBI Taxonomy" id="2419777"/>
    <lineage>
        <taxon>Bacteria</taxon>
        <taxon>Pseudomonadati</taxon>
        <taxon>Pseudomonadota</taxon>
        <taxon>Betaproteobacteria</taxon>
        <taxon>Burkholderiales</taxon>
        <taxon>Burkholderiaceae</taxon>
        <taxon>Trinickia</taxon>
    </lineage>
</organism>